<dbReference type="Gene3D" id="3.30.70.1820">
    <property type="entry name" value="L1 transposable element, RRM domain"/>
    <property type="match status" value="1"/>
</dbReference>
<dbReference type="EMBL" id="VVIM01000006">
    <property type="protein sequence ID" value="KAB0798056.1"/>
    <property type="molecule type" value="Genomic_DNA"/>
</dbReference>
<dbReference type="AlphaFoldDB" id="A0A5N4AL75"/>
<organism evidence="1 2">
    <name type="scientific">Photinus pyralis</name>
    <name type="common">Common eastern firefly</name>
    <name type="synonym">Lampyris pyralis</name>
    <dbReference type="NCBI Taxonomy" id="7054"/>
    <lineage>
        <taxon>Eukaryota</taxon>
        <taxon>Metazoa</taxon>
        <taxon>Ecdysozoa</taxon>
        <taxon>Arthropoda</taxon>
        <taxon>Hexapoda</taxon>
        <taxon>Insecta</taxon>
        <taxon>Pterygota</taxon>
        <taxon>Neoptera</taxon>
        <taxon>Endopterygota</taxon>
        <taxon>Coleoptera</taxon>
        <taxon>Polyphaga</taxon>
        <taxon>Elateriformia</taxon>
        <taxon>Elateroidea</taxon>
        <taxon>Lampyridae</taxon>
        <taxon>Lampyrinae</taxon>
        <taxon>Photinus</taxon>
    </lineage>
</organism>
<comment type="caution">
    <text evidence="1">The sequence shown here is derived from an EMBL/GenBank/DDBJ whole genome shotgun (WGS) entry which is preliminary data.</text>
</comment>
<proteinExistence type="predicted"/>
<keyword evidence="2" id="KW-1185">Reference proteome</keyword>
<protein>
    <submittedName>
        <fullName evidence="1">Uncharacterized protein</fullName>
    </submittedName>
</protein>
<dbReference type="Proteomes" id="UP000327044">
    <property type="component" value="Unassembled WGS sequence"/>
</dbReference>
<dbReference type="InParanoid" id="A0A5N4AL75"/>
<gene>
    <name evidence="1" type="ORF">PPYR_09049</name>
</gene>
<name>A0A5N4AL75_PHOPY</name>
<accession>A0A5N4AL75</accession>
<evidence type="ECO:0000313" key="1">
    <source>
        <dbReference type="EMBL" id="KAB0798056.1"/>
    </source>
</evidence>
<sequence length="248" mass="28456">MDNLIKSKIQSVEDTFVNTMNQYESKLENALTGTSSTHSQPSEIMQLAVELKKFKAELMQYVAALKETLIEMDQRLDNQEAYSRKNCLIFHGIAELEEDVCSVMLTFFKERLGLANIGMNNIDNCHRLGSKSTPKSKHRDRPIIVKFTTYIVRHSVWGNKKMLKGTRYVISESLTKKRLEMYKKAQEIFSRRSTWTQDGRICVLLSNGKKKTITCEPDLEEAVVDFKEHKSASASVKISTHNLRSARK</sequence>
<evidence type="ECO:0000313" key="2">
    <source>
        <dbReference type="Proteomes" id="UP000327044"/>
    </source>
</evidence>
<reference evidence="1 2" key="1">
    <citation type="journal article" date="2018" name="Elife">
        <title>Firefly genomes illuminate parallel origins of bioluminescence in beetles.</title>
        <authorList>
            <person name="Fallon T.R."/>
            <person name="Lower S.E."/>
            <person name="Chang C.H."/>
            <person name="Bessho-Uehara M."/>
            <person name="Martin G.J."/>
            <person name="Bewick A.J."/>
            <person name="Behringer M."/>
            <person name="Debat H.J."/>
            <person name="Wong I."/>
            <person name="Day J.C."/>
            <person name="Suvorov A."/>
            <person name="Silva C.J."/>
            <person name="Stanger-Hall K.F."/>
            <person name="Hall D.W."/>
            <person name="Schmitz R.J."/>
            <person name="Nelson D.R."/>
            <person name="Lewis S.M."/>
            <person name="Shigenobu S."/>
            <person name="Bybee S.M."/>
            <person name="Larracuente A.M."/>
            <person name="Oba Y."/>
            <person name="Weng J.K."/>
        </authorList>
    </citation>
    <scope>NUCLEOTIDE SEQUENCE [LARGE SCALE GENOMIC DNA]</scope>
    <source>
        <strain evidence="1">1611_PpyrPB1</strain>
        <tissue evidence="1">Whole body</tissue>
    </source>
</reference>